<dbReference type="AlphaFoldDB" id="X1E7B6"/>
<feature type="non-terminal residue" evidence="1">
    <location>
        <position position="1"/>
    </location>
</feature>
<proteinExistence type="predicted"/>
<dbReference type="EMBL" id="BART01036646">
    <property type="protein sequence ID" value="GAH13064.1"/>
    <property type="molecule type" value="Genomic_DNA"/>
</dbReference>
<reference evidence="1" key="1">
    <citation type="journal article" date="2014" name="Front. Microbiol.">
        <title>High frequency of phylogenetically diverse reductive dehalogenase-homologous genes in deep subseafloor sedimentary metagenomes.</title>
        <authorList>
            <person name="Kawai M."/>
            <person name="Futagami T."/>
            <person name="Toyoda A."/>
            <person name="Takaki Y."/>
            <person name="Nishi S."/>
            <person name="Hori S."/>
            <person name="Arai W."/>
            <person name="Tsubouchi T."/>
            <person name="Morono Y."/>
            <person name="Uchiyama I."/>
            <person name="Ito T."/>
            <person name="Fujiyama A."/>
            <person name="Inagaki F."/>
            <person name="Takami H."/>
        </authorList>
    </citation>
    <scope>NUCLEOTIDE SEQUENCE</scope>
    <source>
        <strain evidence="1">Expedition CK06-06</strain>
    </source>
</reference>
<protein>
    <submittedName>
        <fullName evidence="1">Uncharacterized protein</fullName>
    </submittedName>
</protein>
<evidence type="ECO:0000313" key="1">
    <source>
        <dbReference type="EMBL" id="GAH13064.1"/>
    </source>
</evidence>
<comment type="caution">
    <text evidence="1">The sequence shown here is derived from an EMBL/GenBank/DDBJ whole genome shotgun (WGS) entry which is preliminary data.</text>
</comment>
<accession>X1E7B6</accession>
<name>X1E7B6_9ZZZZ</name>
<organism evidence="1">
    <name type="scientific">marine sediment metagenome</name>
    <dbReference type="NCBI Taxonomy" id="412755"/>
    <lineage>
        <taxon>unclassified sequences</taxon>
        <taxon>metagenomes</taxon>
        <taxon>ecological metagenomes</taxon>
    </lineage>
</organism>
<sequence>GRASVSKTEGWGFNSSLACFWEMAPAAELPGLV</sequence>
<gene>
    <name evidence="1" type="ORF">S01H4_61700</name>
</gene>